<gene>
    <name evidence="3" type="primary">WBGene00090857</name>
</gene>
<dbReference type="GO" id="GO:0016791">
    <property type="term" value="F:phosphatase activity"/>
    <property type="evidence" value="ECO:0000318"/>
    <property type="project" value="GO_Central"/>
</dbReference>
<dbReference type="AlphaFoldDB" id="A0A2A6BWH3"/>
<dbReference type="PROSITE" id="PS00616">
    <property type="entry name" value="HIS_ACID_PHOSPHAT_1"/>
    <property type="match status" value="1"/>
</dbReference>
<organism evidence="3 4">
    <name type="scientific">Pristionchus pacificus</name>
    <name type="common">Parasitic nematode worm</name>
    <dbReference type="NCBI Taxonomy" id="54126"/>
    <lineage>
        <taxon>Eukaryota</taxon>
        <taxon>Metazoa</taxon>
        <taxon>Ecdysozoa</taxon>
        <taxon>Nematoda</taxon>
        <taxon>Chromadorea</taxon>
        <taxon>Rhabditida</taxon>
        <taxon>Rhabditina</taxon>
        <taxon>Diplogasteromorpha</taxon>
        <taxon>Diplogasteroidea</taxon>
        <taxon>Neodiplogasteridae</taxon>
        <taxon>Pristionchus</taxon>
    </lineage>
</organism>
<dbReference type="Proteomes" id="UP000005239">
    <property type="component" value="Unassembled WGS sequence"/>
</dbReference>
<name>A0A2A6BWH3_PRIPA</name>
<comment type="similarity">
    <text evidence="2">Belongs to the histidine acid phosphatase family.</text>
</comment>
<evidence type="ECO:0000313" key="3">
    <source>
        <dbReference type="EnsemblMetazoa" id="PPA01303.1"/>
    </source>
</evidence>
<reference evidence="4" key="1">
    <citation type="journal article" date="2008" name="Nat. Genet.">
        <title>The Pristionchus pacificus genome provides a unique perspective on nematode lifestyle and parasitism.</title>
        <authorList>
            <person name="Dieterich C."/>
            <person name="Clifton S.W."/>
            <person name="Schuster L.N."/>
            <person name="Chinwalla A."/>
            <person name="Delehaunty K."/>
            <person name="Dinkelacker I."/>
            <person name="Fulton L."/>
            <person name="Fulton R."/>
            <person name="Godfrey J."/>
            <person name="Minx P."/>
            <person name="Mitreva M."/>
            <person name="Roeseler W."/>
            <person name="Tian H."/>
            <person name="Witte H."/>
            <person name="Yang S.P."/>
            <person name="Wilson R.K."/>
            <person name="Sommer R.J."/>
        </authorList>
    </citation>
    <scope>NUCLEOTIDE SEQUENCE [LARGE SCALE GENOMIC DNA]</scope>
    <source>
        <strain evidence="4">PS312</strain>
    </source>
</reference>
<dbReference type="SUPFAM" id="SSF53254">
    <property type="entry name" value="Phosphoglycerate mutase-like"/>
    <property type="match status" value="1"/>
</dbReference>
<evidence type="ECO:0000256" key="2">
    <source>
        <dbReference type="ARBA" id="ARBA00005375"/>
    </source>
</evidence>
<dbReference type="InterPro" id="IPR033379">
    <property type="entry name" value="Acid_Pase_AS"/>
</dbReference>
<dbReference type="PANTHER" id="PTHR11567:SF210">
    <property type="entry name" value="ACID PHOSPHATASE 5-RELATED"/>
    <property type="match status" value="1"/>
</dbReference>
<dbReference type="OrthoDB" id="258392at2759"/>
<proteinExistence type="inferred from homology"/>
<dbReference type="Pfam" id="PF00328">
    <property type="entry name" value="His_Phos_2"/>
    <property type="match status" value="1"/>
</dbReference>
<reference evidence="3" key="2">
    <citation type="submission" date="2022-06" db="UniProtKB">
        <authorList>
            <consortium name="EnsemblMetazoa"/>
        </authorList>
    </citation>
    <scope>IDENTIFICATION</scope>
    <source>
        <strain evidence="3">PS312</strain>
    </source>
</reference>
<evidence type="ECO:0000256" key="1">
    <source>
        <dbReference type="ARBA" id="ARBA00000032"/>
    </source>
</evidence>
<dbReference type="InterPro" id="IPR050645">
    <property type="entry name" value="Histidine_acid_phosphatase"/>
</dbReference>
<accession>A0A2A6BWH3</accession>
<keyword evidence="4" id="KW-1185">Reference proteome</keyword>
<dbReference type="GO" id="GO:0003993">
    <property type="term" value="F:acid phosphatase activity"/>
    <property type="evidence" value="ECO:0007669"/>
    <property type="project" value="UniProtKB-EC"/>
</dbReference>
<sequence length="364" mass="41527">MLAILSFIVMVTLAKADNLLSVQVLWRHGLRTPIDTYTNDPYDDAFFGVPDGELLKHGMEQHFTRGQQLRKMYVDDLKFVSPKYSRFETFVHSSDYPRASASVLSNLAGFYSDSPTFPTGIQSWPSGWTPIPIHTVPHDDDYLFCVPESPTCPRFKQLQDQRMQTRDFQDFLAANWRLFATINANSGDPESYSYWSLYMMHQVLVIEKDCNLTMPDWVTDDFWAQLDAANLAANDFILGAEGFGLPLDQEMFRLQSGLMLKDWMDNFEGAINGSSTLKYVVYSGVKDQILGLANADYASTISCELWERNGQHFIKFLFSDNIDEEFRTFTRLLPCCNDDLCPLADFKAFIQPSIASDLKKECNA</sequence>
<protein>
    <submittedName>
        <fullName evidence="3">Phosphatase</fullName>
    </submittedName>
</protein>
<dbReference type="Gene3D" id="3.40.50.1240">
    <property type="entry name" value="Phosphoglycerate mutase-like"/>
    <property type="match status" value="1"/>
</dbReference>
<dbReference type="CDD" id="cd07061">
    <property type="entry name" value="HP_HAP_like"/>
    <property type="match status" value="1"/>
</dbReference>
<dbReference type="InterPro" id="IPR029033">
    <property type="entry name" value="His_PPase_superfam"/>
</dbReference>
<dbReference type="PANTHER" id="PTHR11567">
    <property type="entry name" value="ACID PHOSPHATASE-RELATED"/>
    <property type="match status" value="1"/>
</dbReference>
<evidence type="ECO:0000313" key="4">
    <source>
        <dbReference type="Proteomes" id="UP000005239"/>
    </source>
</evidence>
<dbReference type="EnsemblMetazoa" id="PPA01303.1">
    <property type="protein sequence ID" value="PPA01303.1"/>
    <property type="gene ID" value="WBGene00090857"/>
</dbReference>
<accession>A0A8R1U316</accession>
<dbReference type="InterPro" id="IPR000560">
    <property type="entry name" value="His_Pase_clade-2"/>
</dbReference>
<comment type="catalytic activity">
    <reaction evidence="1">
        <text>a phosphate monoester + H2O = an alcohol + phosphate</text>
        <dbReference type="Rhea" id="RHEA:15017"/>
        <dbReference type="ChEBI" id="CHEBI:15377"/>
        <dbReference type="ChEBI" id="CHEBI:30879"/>
        <dbReference type="ChEBI" id="CHEBI:43474"/>
        <dbReference type="ChEBI" id="CHEBI:67140"/>
        <dbReference type="EC" id="3.1.3.2"/>
    </reaction>
</comment>